<feature type="compositionally biased region" description="Polar residues" evidence="1">
    <location>
        <begin position="54"/>
        <end position="71"/>
    </location>
</feature>
<gene>
    <name evidence="2" type="ORF">CCACVL1_21963</name>
</gene>
<feature type="compositionally biased region" description="Polar residues" evidence="1">
    <location>
        <begin position="19"/>
        <end position="45"/>
    </location>
</feature>
<proteinExistence type="predicted"/>
<evidence type="ECO:0000313" key="2">
    <source>
        <dbReference type="EMBL" id="OMO64190.1"/>
    </source>
</evidence>
<dbReference type="Gramene" id="OMO64190">
    <property type="protein sequence ID" value="OMO64190"/>
    <property type="gene ID" value="CCACVL1_21963"/>
</dbReference>
<sequence>MGCQRGNPLQKISSLEPPTLTQHVSSPTHAAPTQQRGRSQPQQSKVPPPHWQSPKKSNTVVRVSPRQLHQP</sequence>
<dbReference type="AlphaFoldDB" id="A0A1R3H1S2"/>
<feature type="region of interest" description="Disordered" evidence="1">
    <location>
        <begin position="1"/>
        <end position="71"/>
    </location>
</feature>
<keyword evidence="3" id="KW-1185">Reference proteome</keyword>
<reference evidence="2 3" key="1">
    <citation type="submission" date="2013-09" db="EMBL/GenBank/DDBJ databases">
        <title>Corchorus capsularis genome sequencing.</title>
        <authorList>
            <person name="Alam M."/>
            <person name="Haque M.S."/>
            <person name="Islam M.S."/>
            <person name="Emdad E.M."/>
            <person name="Islam M.M."/>
            <person name="Ahmed B."/>
            <person name="Halim A."/>
            <person name="Hossen Q.M.M."/>
            <person name="Hossain M.Z."/>
            <person name="Ahmed R."/>
            <person name="Khan M.M."/>
            <person name="Islam R."/>
            <person name="Rashid M.M."/>
            <person name="Khan S.A."/>
            <person name="Rahman M.S."/>
            <person name="Alam M."/>
        </authorList>
    </citation>
    <scope>NUCLEOTIDE SEQUENCE [LARGE SCALE GENOMIC DNA]</scope>
    <source>
        <strain evidence="3">cv. CVL-1</strain>
        <tissue evidence="2">Whole seedling</tissue>
    </source>
</reference>
<evidence type="ECO:0000256" key="1">
    <source>
        <dbReference type="SAM" id="MobiDB-lite"/>
    </source>
</evidence>
<dbReference type="EMBL" id="AWWV01012831">
    <property type="protein sequence ID" value="OMO64190.1"/>
    <property type="molecule type" value="Genomic_DNA"/>
</dbReference>
<accession>A0A1R3H1S2</accession>
<organism evidence="2 3">
    <name type="scientific">Corchorus capsularis</name>
    <name type="common">Jute</name>
    <dbReference type="NCBI Taxonomy" id="210143"/>
    <lineage>
        <taxon>Eukaryota</taxon>
        <taxon>Viridiplantae</taxon>
        <taxon>Streptophyta</taxon>
        <taxon>Embryophyta</taxon>
        <taxon>Tracheophyta</taxon>
        <taxon>Spermatophyta</taxon>
        <taxon>Magnoliopsida</taxon>
        <taxon>eudicotyledons</taxon>
        <taxon>Gunneridae</taxon>
        <taxon>Pentapetalae</taxon>
        <taxon>rosids</taxon>
        <taxon>malvids</taxon>
        <taxon>Malvales</taxon>
        <taxon>Malvaceae</taxon>
        <taxon>Grewioideae</taxon>
        <taxon>Apeibeae</taxon>
        <taxon>Corchorus</taxon>
    </lineage>
</organism>
<name>A0A1R3H1S2_COCAP</name>
<dbReference type="Proteomes" id="UP000188268">
    <property type="component" value="Unassembled WGS sequence"/>
</dbReference>
<protein>
    <submittedName>
        <fullName evidence="2">Uncharacterized protein</fullName>
    </submittedName>
</protein>
<evidence type="ECO:0000313" key="3">
    <source>
        <dbReference type="Proteomes" id="UP000188268"/>
    </source>
</evidence>
<comment type="caution">
    <text evidence="2">The sequence shown here is derived from an EMBL/GenBank/DDBJ whole genome shotgun (WGS) entry which is preliminary data.</text>
</comment>